<comment type="caution">
    <text evidence="4">The sequence shown here is derived from an EMBL/GenBank/DDBJ whole genome shotgun (WGS) entry which is preliminary data.</text>
</comment>
<dbReference type="InterPro" id="IPR036188">
    <property type="entry name" value="FAD/NAD-bd_sf"/>
</dbReference>
<organism evidence="4 5">
    <name type="scientific">Calidifontibacter indicus</name>
    <dbReference type="NCBI Taxonomy" id="419650"/>
    <lineage>
        <taxon>Bacteria</taxon>
        <taxon>Bacillati</taxon>
        <taxon>Actinomycetota</taxon>
        <taxon>Actinomycetes</taxon>
        <taxon>Micrococcales</taxon>
        <taxon>Dermacoccaceae</taxon>
        <taxon>Calidifontibacter</taxon>
    </lineage>
</organism>
<dbReference type="Gene3D" id="3.50.50.60">
    <property type="entry name" value="FAD/NAD(P)-binding domain"/>
    <property type="match status" value="1"/>
</dbReference>
<dbReference type="AlphaFoldDB" id="A0A3D9URE5"/>
<dbReference type="SUPFAM" id="SSF51905">
    <property type="entry name" value="FAD/NAD(P)-binding domain"/>
    <property type="match status" value="1"/>
</dbReference>
<proteinExistence type="predicted"/>
<reference evidence="4 5" key="1">
    <citation type="submission" date="2018-08" db="EMBL/GenBank/DDBJ databases">
        <title>Sequencing the genomes of 1000 actinobacteria strains.</title>
        <authorList>
            <person name="Klenk H.-P."/>
        </authorList>
    </citation>
    <scope>NUCLEOTIDE SEQUENCE [LARGE SCALE GENOMIC DNA]</scope>
    <source>
        <strain evidence="4 5">DSM 22967</strain>
    </source>
</reference>
<evidence type="ECO:0000313" key="5">
    <source>
        <dbReference type="Proteomes" id="UP000256253"/>
    </source>
</evidence>
<evidence type="ECO:0000259" key="3">
    <source>
        <dbReference type="Pfam" id="PF00890"/>
    </source>
</evidence>
<feature type="domain" description="FAD-dependent oxidoreductase 2 FAD-binding" evidence="3">
    <location>
        <begin position="6"/>
        <end position="31"/>
    </location>
</feature>
<sequence>MNAYEAVVVGGGHHGLLAAIELADHGRQVLLSRP</sequence>
<evidence type="ECO:0000256" key="1">
    <source>
        <dbReference type="ARBA" id="ARBA00022630"/>
    </source>
</evidence>
<evidence type="ECO:0000313" key="4">
    <source>
        <dbReference type="EMBL" id="REF31919.1"/>
    </source>
</evidence>
<gene>
    <name evidence="4" type="ORF">DFJ65_3008</name>
</gene>
<dbReference type="EMBL" id="QTUA01000001">
    <property type="protein sequence ID" value="REF31919.1"/>
    <property type="molecule type" value="Genomic_DNA"/>
</dbReference>
<protein>
    <submittedName>
        <fullName evidence="4">FAD binding domain-containing protein</fullName>
    </submittedName>
</protein>
<keyword evidence="5" id="KW-1185">Reference proteome</keyword>
<accession>A0A3D9URE5</accession>
<keyword evidence="2" id="KW-0560">Oxidoreductase</keyword>
<name>A0A3D9URE5_9MICO</name>
<dbReference type="Pfam" id="PF00890">
    <property type="entry name" value="FAD_binding_2"/>
    <property type="match status" value="1"/>
</dbReference>
<evidence type="ECO:0000256" key="2">
    <source>
        <dbReference type="ARBA" id="ARBA00023002"/>
    </source>
</evidence>
<dbReference type="Proteomes" id="UP000256253">
    <property type="component" value="Unassembled WGS sequence"/>
</dbReference>
<dbReference type="GO" id="GO:0016491">
    <property type="term" value="F:oxidoreductase activity"/>
    <property type="evidence" value="ECO:0007669"/>
    <property type="project" value="UniProtKB-KW"/>
</dbReference>
<dbReference type="InterPro" id="IPR003953">
    <property type="entry name" value="FAD-dep_OxRdtase_2_FAD-bd"/>
</dbReference>
<keyword evidence="1" id="KW-0285">Flavoprotein</keyword>
<dbReference type="RefSeq" id="WP_115923690.1">
    <property type="nucleotide sequence ID" value="NZ_CBDRMH010000007.1"/>
</dbReference>